<proteinExistence type="predicted"/>
<dbReference type="AlphaFoldDB" id="A0A6C0DX14"/>
<evidence type="ECO:0000259" key="1">
    <source>
        <dbReference type="Pfam" id="PF19141"/>
    </source>
</evidence>
<accession>A0A6C0DX14</accession>
<organism evidence="2">
    <name type="scientific">viral metagenome</name>
    <dbReference type="NCBI Taxonomy" id="1070528"/>
    <lineage>
        <taxon>unclassified sequences</taxon>
        <taxon>metagenomes</taxon>
        <taxon>organismal metagenomes</taxon>
    </lineage>
</organism>
<dbReference type="InterPro" id="IPR043862">
    <property type="entry name" value="DUF5824"/>
</dbReference>
<reference evidence="2" key="1">
    <citation type="journal article" date="2020" name="Nature">
        <title>Giant virus diversity and host interactions through global metagenomics.</title>
        <authorList>
            <person name="Schulz F."/>
            <person name="Roux S."/>
            <person name="Paez-Espino D."/>
            <person name="Jungbluth S."/>
            <person name="Walsh D.A."/>
            <person name="Denef V.J."/>
            <person name="McMahon K.D."/>
            <person name="Konstantinidis K.T."/>
            <person name="Eloe-Fadrosh E.A."/>
            <person name="Kyrpides N.C."/>
            <person name="Woyke T."/>
        </authorList>
    </citation>
    <scope>NUCLEOTIDE SEQUENCE</scope>
    <source>
        <strain evidence="2">GVMAG-M-3300023174-92</strain>
    </source>
</reference>
<sequence length="183" mass="20858">MKKGFQFYEIVLTMTFLATPSTQYFSAICMKYTLKYVPVGLTAKDSLLQKKYLNLSRKAYPKGVYINRPILKSYKHRNSSHVYRATNIYGVSTMKPTRQLARATGCKKWALEKIVRKGEGAYYSSGSRPNQTPQSWGYARLASALTGGPSSQVDYSILKKGCSKRSYPMKLANHAMKTRRRRQ</sequence>
<evidence type="ECO:0000313" key="2">
    <source>
        <dbReference type="EMBL" id="QHT21244.1"/>
    </source>
</evidence>
<name>A0A6C0DX14_9ZZZZ</name>
<dbReference type="Pfam" id="PF19141">
    <property type="entry name" value="DUF5824"/>
    <property type="match status" value="1"/>
</dbReference>
<protein>
    <recommendedName>
        <fullName evidence="1">DUF5824 domain-containing protein</fullName>
    </recommendedName>
</protein>
<feature type="domain" description="DUF5824" evidence="1">
    <location>
        <begin position="41"/>
        <end position="143"/>
    </location>
</feature>
<dbReference type="EMBL" id="MN739688">
    <property type="protein sequence ID" value="QHT21244.1"/>
    <property type="molecule type" value="Genomic_DNA"/>
</dbReference>